<feature type="transmembrane region" description="Helical" evidence="9">
    <location>
        <begin position="643"/>
        <end position="664"/>
    </location>
</feature>
<dbReference type="InterPro" id="IPR026028">
    <property type="entry name" value="V-type_ATPase_116kDa_su_euka"/>
</dbReference>
<evidence type="ECO:0000256" key="1">
    <source>
        <dbReference type="ARBA" id="ARBA00004141"/>
    </source>
</evidence>
<evidence type="ECO:0000256" key="5">
    <source>
        <dbReference type="ARBA" id="ARBA00022781"/>
    </source>
</evidence>
<comment type="subcellular location">
    <subcellularLocation>
        <location evidence="1">Membrane</location>
        <topology evidence="1">Multi-pass membrane protein</topology>
    </subcellularLocation>
</comment>
<comment type="similarity">
    <text evidence="2 9">Belongs to the V-ATPase 116 kDa subunit family.</text>
</comment>
<feature type="transmembrane region" description="Helical" evidence="9">
    <location>
        <begin position="354"/>
        <end position="385"/>
    </location>
</feature>
<gene>
    <name evidence="11" type="primary">VPP1</name>
    <name evidence="11" type="ORF">ECANGB1_45</name>
</gene>
<dbReference type="PANTHER" id="PTHR11629:SF63">
    <property type="entry name" value="V-TYPE PROTON ATPASE SUBUNIT A"/>
    <property type="match status" value="1"/>
</dbReference>
<dbReference type="GO" id="GO:0007035">
    <property type="term" value="P:vacuolar acidification"/>
    <property type="evidence" value="ECO:0007669"/>
    <property type="project" value="TreeGrafter"/>
</dbReference>
<dbReference type="Proteomes" id="UP000192639">
    <property type="component" value="Unassembled WGS sequence"/>
</dbReference>
<dbReference type="PANTHER" id="PTHR11629">
    <property type="entry name" value="VACUOLAR PROTON ATPASES"/>
    <property type="match status" value="1"/>
</dbReference>
<evidence type="ECO:0000256" key="9">
    <source>
        <dbReference type="RuleBase" id="RU361189"/>
    </source>
</evidence>
<organism evidence="11 12">
    <name type="scientific">Enterospora canceri</name>
    <dbReference type="NCBI Taxonomy" id="1081671"/>
    <lineage>
        <taxon>Eukaryota</taxon>
        <taxon>Fungi</taxon>
        <taxon>Fungi incertae sedis</taxon>
        <taxon>Microsporidia</taxon>
        <taxon>Enterocytozoonidae</taxon>
        <taxon>Enterospora</taxon>
    </lineage>
</organism>
<dbReference type="Pfam" id="PF01496">
    <property type="entry name" value="V_ATPase_I"/>
    <property type="match status" value="2"/>
</dbReference>
<keyword evidence="7 9" id="KW-0406">Ion transport</keyword>
<dbReference type="AlphaFoldDB" id="A0A1Y1S974"/>
<keyword evidence="12" id="KW-1185">Reference proteome</keyword>
<feature type="transmembrane region" description="Helical" evidence="9">
    <location>
        <begin position="555"/>
        <end position="574"/>
    </location>
</feature>
<feature type="transmembrane region" description="Helical" evidence="9">
    <location>
        <begin position="468"/>
        <end position="488"/>
    </location>
</feature>
<feature type="coiled-coil region" evidence="10">
    <location>
        <begin position="90"/>
        <end position="117"/>
    </location>
</feature>
<proteinExistence type="inferred from homology"/>
<evidence type="ECO:0000256" key="8">
    <source>
        <dbReference type="ARBA" id="ARBA00023136"/>
    </source>
</evidence>
<dbReference type="GO" id="GO:0051117">
    <property type="term" value="F:ATPase binding"/>
    <property type="evidence" value="ECO:0007669"/>
    <property type="project" value="TreeGrafter"/>
</dbReference>
<comment type="function">
    <text evidence="9">Essential component of the vacuolar proton pump (V-ATPase), a multimeric enzyme that catalyzes the translocation of protons across the membranes. Required for assembly and activity of the V-ATPase.</text>
</comment>
<evidence type="ECO:0000256" key="10">
    <source>
        <dbReference type="SAM" id="Coils"/>
    </source>
</evidence>
<evidence type="ECO:0000256" key="2">
    <source>
        <dbReference type="ARBA" id="ARBA00009904"/>
    </source>
</evidence>
<evidence type="ECO:0000256" key="6">
    <source>
        <dbReference type="ARBA" id="ARBA00022989"/>
    </source>
</evidence>
<feature type="transmembrane region" description="Helical" evidence="9">
    <location>
        <begin position="495"/>
        <end position="524"/>
    </location>
</feature>
<keyword evidence="3 9" id="KW-0813">Transport</keyword>
<dbReference type="OrthoDB" id="10264220at2759"/>
<dbReference type="GO" id="GO:0000220">
    <property type="term" value="C:vacuolar proton-transporting V-type ATPase, V0 domain"/>
    <property type="evidence" value="ECO:0007669"/>
    <property type="project" value="InterPro"/>
</dbReference>
<keyword evidence="8 9" id="KW-0472">Membrane</keyword>
<evidence type="ECO:0000313" key="11">
    <source>
        <dbReference type="EMBL" id="ORD94758.1"/>
    </source>
</evidence>
<dbReference type="GO" id="GO:0046961">
    <property type="term" value="F:proton-transporting ATPase activity, rotational mechanism"/>
    <property type="evidence" value="ECO:0007669"/>
    <property type="project" value="InterPro"/>
</dbReference>
<feature type="transmembrane region" description="Helical" evidence="9">
    <location>
        <begin position="406"/>
        <end position="423"/>
    </location>
</feature>
<keyword evidence="4 9" id="KW-0812">Transmembrane</keyword>
<evidence type="ECO:0000256" key="7">
    <source>
        <dbReference type="ARBA" id="ARBA00023065"/>
    </source>
</evidence>
<dbReference type="PIRSF" id="PIRSF001293">
    <property type="entry name" value="ATP6V0A1"/>
    <property type="match status" value="1"/>
</dbReference>
<sequence>MLRSEEMCSIALYLNGNGIRSTMDDLGRMDIIQIKKNPVKKSQTENVSLKNAERVEQQLAYLKIGAFNEKAAEMSFDQAAAEITKSYKKMVDLRHNEKDLRAKKAHLEEEYLMAKEAYHFVEDVNRGKSIRFVTCIVERDKKFLIKKVLRTTMKRNCYVKMVDVESKYGTIPLSVFIVYVYGDDPERRAKEVIRTMGGRILETEKETRTLHGILETKRALREIGRSHREMKKEIAVNEGCLREKYKGWLQTVSKERRICEAINSLESSKAVSFESVDDVRDVYYTGEAWIRAADLGRLKAATSRRTRGFYCEEIKTRADETVPTHFRLNEFTRGFQNITNVFGIPKYQEINPAIFMVFTFPFMFGAMFGDVCHGLILLFISSYMIRNFNAYDHNCGVFQILLEGRYIVLCCSLATIWFGLLYGDFAGTSIALFRSQFETGRTYPFGIDPIWHHAENSMTFTNSLKMKMSLIIGFIHMSTGSVISLLNARHFQDTLTFYAVALPQFIAFGLFLGYLVFLCLYKWLVTVDHPSLVEVLIGMYTDPFNNTNQMYSGQLYVQLFILAVILLCVPWMFFSKPLFSILRHRVKGDQILDLWINSGIHTIEFGLGLISNTSSYLRLWAVSLAHVQLTGVLHQFTIGAGGIFYKVAIAPVYALATLLLLIGLEGLSSCLHALRLNWIEFFSKFYTGGGEKFDPLGFELTYDEIHDE</sequence>
<name>A0A1Y1S974_9MICR</name>
<comment type="caution">
    <text evidence="11">The sequence shown here is derived from an EMBL/GenBank/DDBJ whole genome shotgun (WGS) entry which is preliminary data.</text>
</comment>
<keyword evidence="10" id="KW-0175">Coiled coil</keyword>
<dbReference type="InterPro" id="IPR002490">
    <property type="entry name" value="V-ATPase_116kDa_su"/>
</dbReference>
<evidence type="ECO:0000313" key="12">
    <source>
        <dbReference type="Proteomes" id="UP000192639"/>
    </source>
</evidence>
<keyword evidence="5 9" id="KW-0375">Hydrogen ion transport</keyword>
<dbReference type="VEuPathDB" id="MicrosporidiaDB:ECANGB1_45"/>
<dbReference type="EMBL" id="LWDP01000010">
    <property type="protein sequence ID" value="ORD94758.1"/>
    <property type="molecule type" value="Genomic_DNA"/>
</dbReference>
<keyword evidence="6 9" id="KW-1133">Transmembrane helix</keyword>
<evidence type="ECO:0000256" key="4">
    <source>
        <dbReference type="ARBA" id="ARBA00022692"/>
    </source>
</evidence>
<protein>
    <recommendedName>
        <fullName evidence="9">V-type proton ATPase subunit a</fullName>
    </recommendedName>
</protein>
<evidence type="ECO:0000256" key="3">
    <source>
        <dbReference type="ARBA" id="ARBA00022448"/>
    </source>
</evidence>
<reference evidence="11 12" key="1">
    <citation type="journal article" date="2017" name="Environ. Microbiol.">
        <title>Decay of the glycolytic pathway and adaptation to intranuclear parasitism within Enterocytozoonidae microsporidia.</title>
        <authorList>
            <person name="Wiredu Boakye D."/>
            <person name="Jaroenlak P."/>
            <person name="Prachumwat A."/>
            <person name="Williams T.A."/>
            <person name="Bateman K.S."/>
            <person name="Itsathitphaisarn O."/>
            <person name="Sritunyalucksana K."/>
            <person name="Paszkiewicz K.H."/>
            <person name="Moore K.A."/>
            <person name="Stentiford G.D."/>
            <person name="Williams B.A."/>
        </authorList>
    </citation>
    <scope>NUCLEOTIDE SEQUENCE [LARGE SCALE GENOMIC DNA]</scope>
    <source>
        <strain evidence="11 12">GB1</strain>
    </source>
</reference>
<accession>A0A1Y1S974</accession>